<accession>A0ABR6RDT5</accession>
<protein>
    <submittedName>
        <fullName evidence="3">Tripartite-type tricarboxylate transporter receptor subunit TctC</fullName>
    </submittedName>
</protein>
<evidence type="ECO:0000313" key="3">
    <source>
        <dbReference type="EMBL" id="MBB6577320.1"/>
    </source>
</evidence>
<comment type="caution">
    <text evidence="3">The sequence shown here is derived from an EMBL/GenBank/DDBJ whole genome shotgun (WGS) entry which is preliminary data.</text>
</comment>
<reference evidence="3 4" key="1">
    <citation type="submission" date="2020-08" db="EMBL/GenBank/DDBJ databases">
        <title>Functional genomics of gut bacteria from endangered species of beetles.</title>
        <authorList>
            <person name="Carlos-Shanley C."/>
        </authorList>
    </citation>
    <scope>NUCLEOTIDE SEQUENCE [LARGE SCALE GENOMIC DNA]</scope>
    <source>
        <strain evidence="3 4">S00124</strain>
    </source>
</reference>
<dbReference type="PANTHER" id="PTHR42928:SF5">
    <property type="entry name" value="BLR1237 PROTEIN"/>
    <property type="match status" value="1"/>
</dbReference>
<dbReference type="Pfam" id="PF03401">
    <property type="entry name" value="TctC"/>
    <property type="match status" value="1"/>
</dbReference>
<keyword evidence="4" id="KW-1185">Reference proteome</keyword>
<keyword evidence="3" id="KW-0675">Receptor</keyword>
<comment type="similarity">
    <text evidence="1">Belongs to the UPF0065 (bug) family.</text>
</comment>
<dbReference type="PANTHER" id="PTHR42928">
    <property type="entry name" value="TRICARBOXYLATE-BINDING PROTEIN"/>
    <property type="match status" value="1"/>
</dbReference>
<sequence length="324" mass="33727">MLHRRHLLMGALAALPALCAAQAAPAEWPRKPIRLVVTFPPGGASDIAARLLAPLLSAQLGQPVVIDNRPGAGSTLGAQAVSRSAPDGYTLLLSNSAALSISPHLMARPPYDAAHSFTHLGYIGSVPTVLVVRQDLPVHSFAELVQWLRSQPQAVPYGSGGAASVGHLVGAELARLQGLQLAHVPYRGAGPMRSDLLAGHIPLAIDALPQNLPLAREGRVRLLAVTAAQRVAQASEVPTVAELGLPQLVADNYVGLSAPAGLPETVAQRLDAALQRALADTGVHQSLTAQGFVQPPLDRQAFARLVRDQSTAWGSVARATGATL</sequence>
<feature type="signal peptide" evidence="2">
    <location>
        <begin position="1"/>
        <end position="23"/>
    </location>
</feature>
<keyword evidence="2" id="KW-0732">Signal</keyword>
<dbReference type="CDD" id="cd07012">
    <property type="entry name" value="PBP2_Bug_TTT"/>
    <property type="match status" value="1"/>
</dbReference>
<evidence type="ECO:0000256" key="2">
    <source>
        <dbReference type="SAM" id="SignalP"/>
    </source>
</evidence>
<dbReference type="PIRSF" id="PIRSF017082">
    <property type="entry name" value="YflP"/>
    <property type="match status" value="1"/>
</dbReference>
<feature type="chain" id="PRO_5047012623" evidence="2">
    <location>
        <begin position="24"/>
        <end position="324"/>
    </location>
</feature>
<gene>
    <name evidence="3" type="ORF">HNP33_001375</name>
</gene>
<dbReference type="InterPro" id="IPR042100">
    <property type="entry name" value="Bug_dom1"/>
</dbReference>
<dbReference type="RefSeq" id="WP_184706650.1">
    <property type="nucleotide sequence ID" value="NZ_JACHKZ010000006.1"/>
</dbReference>
<dbReference type="InterPro" id="IPR005064">
    <property type="entry name" value="BUG"/>
</dbReference>
<dbReference type="Proteomes" id="UP000562492">
    <property type="component" value="Unassembled WGS sequence"/>
</dbReference>
<dbReference type="SUPFAM" id="SSF53850">
    <property type="entry name" value="Periplasmic binding protein-like II"/>
    <property type="match status" value="1"/>
</dbReference>
<organism evidence="3 4">
    <name type="scientific">Comamonas odontotermitis</name>
    <dbReference type="NCBI Taxonomy" id="379895"/>
    <lineage>
        <taxon>Bacteria</taxon>
        <taxon>Pseudomonadati</taxon>
        <taxon>Pseudomonadota</taxon>
        <taxon>Betaproteobacteria</taxon>
        <taxon>Burkholderiales</taxon>
        <taxon>Comamonadaceae</taxon>
        <taxon>Comamonas</taxon>
    </lineage>
</organism>
<dbReference type="Gene3D" id="3.40.190.150">
    <property type="entry name" value="Bordetella uptake gene, domain 1"/>
    <property type="match status" value="1"/>
</dbReference>
<proteinExistence type="inferred from homology"/>
<dbReference type="EMBL" id="JACHKZ010000006">
    <property type="protein sequence ID" value="MBB6577320.1"/>
    <property type="molecule type" value="Genomic_DNA"/>
</dbReference>
<dbReference type="Gene3D" id="3.40.190.10">
    <property type="entry name" value="Periplasmic binding protein-like II"/>
    <property type="match status" value="1"/>
</dbReference>
<evidence type="ECO:0000313" key="4">
    <source>
        <dbReference type="Proteomes" id="UP000562492"/>
    </source>
</evidence>
<evidence type="ECO:0000256" key="1">
    <source>
        <dbReference type="ARBA" id="ARBA00006987"/>
    </source>
</evidence>
<name>A0ABR6RDT5_9BURK</name>